<sequence>MSIQRLDLKNDLSEVMKQYLKELEGLSPDLDYYSQVKSESDPNKLCLLYYNLTNRLVELRPRKVHFSSVFYCPTRFKDALDSLIEKIRSGEDINPYLSKRIRWVVGTKKRRNRHRDVLLDSWGIKHIHLETNIESNGFVERSGPILFVKFDDENAYFLLIKRHGRRTKKNGKKSKRLHSPWNRQILIDILHNNWSDSIQNFKTKLEFEASSDDEIKQWWRGNINVLTKSKDGTGYFSPGVGVATSGDNIQNVRICQHIFRYLDNVEEFFQENINNLIETMEQNGKKVDEPLEFELLSFEFIGLKLKIEVFEVNTQFMFDFEEGKQPLLHFEIN</sequence>
<name>A0A0F9RKM4_9ZZZZ</name>
<gene>
    <name evidence="1" type="ORF">LCGC14_0883930</name>
</gene>
<comment type="caution">
    <text evidence="1">The sequence shown here is derived from an EMBL/GenBank/DDBJ whole genome shotgun (WGS) entry which is preliminary data.</text>
</comment>
<dbReference type="EMBL" id="LAZR01002795">
    <property type="protein sequence ID" value="KKN25526.1"/>
    <property type="molecule type" value="Genomic_DNA"/>
</dbReference>
<protein>
    <submittedName>
        <fullName evidence="1">Uncharacterized protein</fullName>
    </submittedName>
</protein>
<proteinExistence type="predicted"/>
<accession>A0A0F9RKM4</accession>
<organism evidence="1">
    <name type="scientific">marine sediment metagenome</name>
    <dbReference type="NCBI Taxonomy" id="412755"/>
    <lineage>
        <taxon>unclassified sequences</taxon>
        <taxon>metagenomes</taxon>
        <taxon>ecological metagenomes</taxon>
    </lineage>
</organism>
<dbReference type="AlphaFoldDB" id="A0A0F9RKM4"/>
<evidence type="ECO:0000313" key="1">
    <source>
        <dbReference type="EMBL" id="KKN25526.1"/>
    </source>
</evidence>
<reference evidence="1" key="1">
    <citation type="journal article" date="2015" name="Nature">
        <title>Complex archaea that bridge the gap between prokaryotes and eukaryotes.</title>
        <authorList>
            <person name="Spang A."/>
            <person name="Saw J.H."/>
            <person name="Jorgensen S.L."/>
            <person name="Zaremba-Niedzwiedzka K."/>
            <person name="Martijn J."/>
            <person name="Lind A.E."/>
            <person name="van Eijk R."/>
            <person name="Schleper C."/>
            <person name="Guy L."/>
            <person name="Ettema T.J."/>
        </authorList>
    </citation>
    <scope>NUCLEOTIDE SEQUENCE</scope>
</reference>